<gene>
    <name evidence="3" type="ORF">IAB26_06290</name>
</gene>
<comment type="caution">
    <text evidence="3">The sequence shown here is derived from an EMBL/GenBank/DDBJ whole genome shotgun (WGS) entry which is preliminary data.</text>
</comment>
<protein>
    <submittedName>
        <fullName evidence="3">KOW domain-containing RNA-binding protein</fullName>
    </submittedName>
</protein>
<dbReference type="InterPro" id="IPR008991">
    <property type="entry name" value="Translation_prot_SH3-like_sf"/>
</dbReference>
<evidence type="ECO:0000256" key="2">
    <source>
        <dbReference type="ARBA" id="ARBA00023274"/>
    </source>
</evidence>
<sequence>MKEIKAGMLAVSLAGHDKGVLYYIVKADEDTLWLSDGRLKPLEAPKKKNVKHIQVISHIPSELIPAEPITNESVKRMIRLYRSLGGLECQKQMLLK</sequence>
<name>A0A9D0ZUE3_9FIRM</name>
<dbReference type="CDD" id="cd06088">
    <property type="entry name" value="KOW_RPL14"/>
    <property type="match status" value="1"/>
</dbReference>
<dbReference type="SUPFAM" id="SSF50104">
    <property type="entry name" value="Translation proteins SH3-like domain"/>
    <property type="match status" value="1"/>
</dbReference>
<dbReference type="EMBL" id="DVFT01000092">
    <property type="protein sequence ID" value="HIQ96152.1"/>
    <property type="molecule type" value="Genomic_DNA"/>
</dbReference>
<dbReference type="Proteomes" id="UP000886886">
    <property type="component" value="Unassembled WGS sequence"/>
</dbReference>
<organism evidence="3 4">
    <name type="scientific">Candidatus Limivivens merdigallinarum</name>
    <dbReference type="NCBI Taxonomy" id="2840859"/>
    <lineage>
        <taxon>Bacteria</taxon>
        <taxon>Bacillati</taxon>
        <taxon>Bacillota</taxon>
        <taxon>Clostridia</taxon>
        <taxon>Lachnospirales</taxon>
        <taxon>Lachnospiraceae</taxon>
        <taxon>Lachnospiraceae incertae sedis</taxon>
        <taxon>Candidatus Limivivens</taxon>
    </lineage>
</organism>
<dbReference type="GO" id="GO:1990904">
    <property type="term" value="C:ribonucleoprotein complex"/>
    <property type="evidence" value="ECO:0007669"/>
    <property type="project" value="UniProtKB-KW"/>
</dbReference>
<evidence type="ECO:0000313" key="3">
    <source>
        <dbReference type="EMBL" id="HIQ96152.1"/>
    </source>
</evidence>
<evidence type="ECO:0000256" key="1">
    <source>
        <dbReference type="ARBA" id="ARBA00022980"/>
    </source>
</evidence>
<keyword evidence="1" id="KW-0689">Ribosomal protein</keyword>
<dbReference type="GO" id="GO:0005840">
    <property type="term" value="C:ribosome"/>
    <property type="evidence" value="ECO:0007669"/>
    <property type="project" value="UniProtKB-KW"/>
</dbReference>
<dbReference type="AlphaFoldDB" id="A0A9D0ZUE3"/>
<dbReference type="InterPro" id="IPR041985">
    <property type="entry name" value="Ribosomal_eL14_KOW"/>
</dbReference>
<proteinExistence type="predicted"/>
<evidence type="ECO:0000313" key="4">
    <source>
        <dbReference type="Proteomes" id="UP000886886"/>
    </source>
</evidence>
<reference evidence="3" key="1">
    <citation type="submission" date="2020-10" db="EMBL/GenBank/DDBJ databases">
        <authorList>
            <person name="Gilroy R."/>
        </authorList>
    </citation>
    <scope>NUCLEOTIDE SEQUENCE</scope>
    <source>
        <strain evidence="3">ChiSjej3B21-11622</strain>
    </source>
</reference>
<keyword evidence="2" id="KW-0687">Ribonucleoprotein</keyword>
<reference evidence="3" key="2">
    <citation type="journal article" date="2021" name="PeerJ">
        <title>Extensive microbial diversity within the chicken gut microbiome revealed by metagenomics and culture.</title>
        <authorList>
            <person name="Gilroy R."/>
            <person name="Ravi A."/>
            <person name="Getino M."/>
            <person name="Pursley I."/>
            <person name="Horton D.L."/>
            <person name="Alikhan N.F."/>
            <person name="Baker D."/>
            <person name="Gharbi K."/>
            <person name="Hall N."/>
            <person name="Watson M."/>
            <person name="Adriaenssens E.M."/>
            <person name="Foster-Nyarko E."/>
            <person name="Jarju S."/>
            <person name="Secka A."/>
            <person name="Antonio M."/>
            <person name="Oren A."/>
            <person name="Chaudhuri R.R."/>
            <person name="La Ragione R."/>
            <person name="Hildebrand F."/>
            <person name="Pallen M.J."/>
        </authorList>
    </citation>
    <scope>NUCLEOTIDE SEQUENCE</scope>
    <source>
        <strain evidence="3">ChiSjej3B21-11622</strain>
    </source>
</reference>
<accession>A0A9D0ZUE3</accession>